<dbReference type="EMBL" id="APQL01000013">
    <property type="protein sequence ID" value="ENW02920.1"/>
    <property type="molecule type" value="Genomic_DNA"/>
</dbReference>
<accession>N9F6H5</accession>
<dbReference type="HOGENOM" id="CLU_153651_0_0_6"/>
<proteinExistence type="predicted"/>
<sequence length="134" mass="14968">MIDLVNVVVMVGIIGAIATFAWTREYEVPVLILIVMGILGGAFTVLNPDALNDRQRYISADEKRAATMFKQNCKQVGFVQANNSTDVGMGVSTSGKPVIGTIFSSNEDSYVYRCDDGIQYTLKYDIEKYRQYYK</sequence>
<name>N9F6H5_9GAMM</name>
<gene>
    <name evidence="2" type="ORF">F933_03326</name>
</gene>
<comment type="caution">
    <text evidence="2">The sequence shown here is derived from an EMBL/GenBank/DDBJ whole genome shotgun (WGS) entry which is preliminary data.</text>
</comment>
<keyword evidence="1" id="KW-0472">Membrane</keyword>
<keyword evidence="3" id="KW-1185">Reference proteome</keyword>
<evidence type="ECO:0000256" key="1">
    <source>
        <dbReference type="SAM" id="Phobius"/>
    </source>
</evidence>
<feature type="transmembrane region" description="Helical" evidence="1">
    <location>
        <begin position="5"/>
        <end position="22"/>
    </location>
</feature>
<dbReference type="GeneID" id="29858243"/>
<dbReference type="RefSeq" id="WP_005063275.1">
    <property type="nucleotide sequence ID" value="NZ_KB849767.1"/>
</dbReference>
<reference evidence="2 3" key="1">
    <citation type="submission" date="2013-02" db="EMBL/GenBank/DDBJ databases">
        <title>The Genome Sequence of Acinetobacter beijerinckii CIP 110307.</title>
        <authorList>
            <consortium name="The Broad Institute Genome Sequencing Platform"/>
            <consortium name="The Broad Institute Genome Sequencing Center for Infectious Disease"/>
            <person name="Cerqueira G."/>
            <person name="Feldgarden M."/>
            <person name="Courvalin P."/>
            <person name="Perichon B."/>
            <person name="Grillot-Courvalin C."/>
            <person name="Clermont D."/>
            <person name="Rocha E."/>
            <person name="Yoon E.-J."/>
            <person name="Nemec A."/>
            <person name="Walker B."/>
            <person name="Young S.K."/>
            <person name="Zeng Q."/>
            <person name="Gargeya S."/>
            <person name="Fitzgerald M."/>
            <person name="Haas B."/>
            <person name="Abouelleil A."/>
            <person name="Alvarado L."/>
            <person name="Arachchi H.M."/>
            <person name="Berlin A.M."/>
            <person name="Chapman S.B."/>
            <person name="Dewar J."/>
            <person name="Goldberg J."/>
            <person name="Griggs A."/>
            <person name="Gujja S."/>
            <person name="Hansen M."/>
            <person name="Howarth C."/>
            <person name="Imamovic A."/>
            <person name="Larimer J."/>
            <person name="McCowan C."/>
            <person name="Murphy C."/>
            <person name="Neiman D."/>
            <person name="Pearson M."/>
            <person name="Priest M."/>
            <person name="Roberts A."/>
            <person name="Saif S."/>
            <person name="Shea T."/>
            <person name="Sisk P."/>
            <person name="Sykes S."/>
            <person name="Wortman J."/>
            <person name="Nusbaum C."/>
            <person name="Birren B."/>
        </authorList>
    </citation>
    <scope>NUCLEOTIDE SEQUENCE [LARGE SCALE GENOMIC DNA]</scope>
    <source>
        <strain evidence="2 3">CIP 110307</strain>
    </source>
</reference>
<dbReference type="PATRIC" id="fig|1217648.3.peg.3236"/>
<evidence type="ECO:0000313" key="3">
    <source>
        <dbReference type="Proteomes" id="UP000017670"/>
    </source>
</evidence>
<dbReference type="STRING" id="262668.GCA_000931715_00100"/>
<dbReference type="AlphaFoldDB" id="N9F6H5"/>
<protein>
    <submittedName>
        <fullName evidence="2">Uncharacterized protein</fullName>
    </submittedName>
</protein>
<keyword evidence="1" id="KW-1133">Transmembrane helix</keyword>
<organism evidence="2 3">
    <name type="scientific">Acinetobacter beijerinckii CIP 110307</name>
    <dbReference type="NCBI Taxonomy" id="1217648"/>
    <lineage>
        <taxon>Bacteria</taxon>
        <taxon>Pseudomonadati</taxon>
        <taxon>Pseudomonadota</taxon>
        <taxon>Gammaproteobacteria</taxon>
        <taxon>Moraxellales</taxon>
        <taxon>Moraxellaceae</taxon>
        <taxon>Acinetobacter</taxon>
    </lineage>
</organism>
<evidence type="ECO:0000313" key="2">
    <source>
        <dbReference type="EMBL" id="ENW02920.1"/>
    </source>
</evidence>
<feature type="transmembrane region" description="Helical" evidence="1">
    <location>
        <begin position="28"/>
        <end position="46"/>
    </location>
</feature>
<keyword evidence="1" id="KW-0812">Transmembrane</keyword>
<dbReference type="Proteomes" id="UP000017670">
    <property type="component" value="Unassembled WGS sequence"/>
</dbReference>